<keyword evidence="6" id="KW-0472">Membrane</keyword>
<dbReference type="OrthoDB" id="3349449at2759"/>
<dbReference type="GO" id="GO:0005524">
    <property type="term" value="F:ATP binding"/>
    <property type="evidence" value="ECO:0007669"/>
    <property type="project" value="UniProtKB-UniRule"/>
</dbReference>
<feature type="domain" description="PI3K/PI4K catalytic" evidence="8">
    <location>
        <begin position="158"/>
        <end position="425"/>
    </location>
</feature>
<dbReference type="InterPro" id="IPR000403">
    <property type="entry name" value="PI3/4_kinase_cat_dom"/>
</dbReference>
<dbReference type="PANTHER" id="PTHR12865">
    <property type="entry name" value="PHOSPHATIDYLINOSITOL 4-KINASE TYPE-II"/>
    <property type="match status" value="1"/>
</dbReference>
<evidence type="ECO:0000256" key="1">
    <source>
        <dbReference type="ARBA" id="ARBA00022475"/>
    </source>
</evidence>
<dbReference type="PANTHER" id="PTHR12865:SF1">
    <property type="entry name" value="PHOSPHATIDYLINOSITOL 4-KINASE TYPE 2"/>
    <property type="match status" value="1"/>
</dbReference>
<dbReference type="GO" id="GO:0007030">
    <property type="term" value="P:Golgi organization"/>
    <property type="evidence" value="ECO:0007669"/>
    <property type="project" value="TreeGrafter"/>
</dbReference>
<organism evidence="9 10">
    <name type="scientific">Hanseniaspora guilliermondii</name>
    <dbReference type="NCBI Taxonomy" id="56406"/>
    <lineage>
        <taxon>Eukaryota</taxon>
        <taxon>Fungi</taxon>
        <taxon>Dikarya</taxon>
        <taxon>Ascomycota</taxon>
        <taxon>Saccharomycotina</taxon>
        <taxon>Saccharomycetes</taxon>
        <taxon>Saccharomycodales</taxon>
        <taxon>Saccharomycodaceae</taxon>
        <taxon>Hanseniaspora</taxon>
    </lineage>
</organism>
<dbReference type="Proteomes" id="UP000183365">
    <property type="component" value="Unassembled WGS sequence"/>
</dbReference>
<keyword evidence="3 7" id="KW-0547">Nucleotide-binding</keyword>
<dbReference type="GO" id="GO:0000329">
    <property type="term" value="C:fungal-type vacuole membrane"/>
    <property type="evidence" value="ECO:0007669"/>
    <property type="project" value="TreeGrafter"/>
</dbReference>
<dbReference type="GO" id="GO:0007032">
    <property type="term" value="P:endosome organization"/>
    <property type="evidence" value="ECO:0007669"/>
    <property type="project" value="TreeGrafter"/>
</dbReference>
<keyword evidence="10" id="KW-1185">Reference proteome</keyword>
<comment type="catalytic activity">
    <reaction evidence="7">
        <text>a 1,2-diacyl-sn-glycero-3-phospho-(1D-myo-inositol) + ATP = a 1,2-diacyl-sn-glycero-3-phospho-(1D-myo-inositol 4-phosphate) + ADP + H(+)</text>
        <dbReference type="Rhea" id="RHEA:19877"/>
        <dbReference type="ChEBI" id="CHEBI:15378"/>
        <dbReference type="ChEBI" id="CHEBI:30616"/>
        <dbReference type="ChEBI" id="CHEBI:57880"/>
        <dbReference type="ChEBI" id="CHEBI:58178"/>
        <dbReference type="ChEBI" id="CHEBI:456216"/>
        <dbReference type="EC" id="2.7.1.67"/>
    </reaction>
</comment>
<name>A0A1L0FEL0_9ASCO</name>
<dbReference type="AlphaFoldDB" id="A0A1L0FEL0"/>
<comment type="cofactor">
    <cofactor evidence="7">
        <name>Mg(2+)</name>
        <dbReference type="ChEBI" id="CHEBI:18420"/>
    </cofactor>
    <cofactor evidence="7">
        <name>Mn(2+)</name>
        <dbReference type="ChEBI" id="CHEBI:29035"/>
    </cofactor>
</comment>
<keyword evidence="4 7" id="KW-0418">Kinase</keyword>
<dbReference type="GO" id="GO:0005886">
    <property type="term" value="C:plasma membrane"/>
    <property type="evidence" value="ECO:0007669"/>
    <property type="project" value="UniProtKB-SubCell"/>
</dbReference>
<dbReference type="EMBL" id="FQNF01000003">
    <property type="protein sequence ID" value="SGZ38038.1"/>
    <property type="molecule type" value="Genomic_DNA"/>
</dbReference>
<sequence>MPTILSKDKLINVDNVSKNFIYVTDKIKYKKHIALFSLQDVKEFQNGVKLKRNDPLPEPGVYLNIPDNSEQLYFDLKDKYKFFKDNFNKKLKYTLFKPLYDETKYQKIDISDDATYYQLINNFELLLKKTLKSTIQPRLMKKGSSGTYMIFDSENTQPVFIFKPMNEEPYSILNQPKWLKFLQYKLLPWTFGRECLINNGNYGYITDLLASRLDYMLFDDEGIVPWCDVCVLDSASFFAKNSVRSNVRLFIKDIITMIEHSYDQNINWLFYCVLFIKIFITKMFKLLVFICTGTLSGEKIAVQRKLGSLQTFEKDFETADEFFKKYPLPEHELEGSESFNIWTVELLNELHRELQKLFVLDFMSRNTDRNTDNWMICYKPEEDAGNKIKIKAIDNSLSFPFHHPNSIRTYPFEWLHHLPVYILQKKMDQEFIEKILLKLSNDSWWESFRVVFWEAHSRSGKVFVVNPENTIFSNYYDNPNFNLLDNTKFKLNIDYKVDLQWSLFKGQAFLLYKLLKAGASGIEVNIIDLIQMERCYVYEDPCHYFTSESNDSNNTLKNEIWQSLGLDINQAFDNSEENDGLSLDDFDHKWNLFLKGKISDDDWLNYLRLIKHHDKVNSDDDSLARVDNEELEHLGYNEVSVEALTMANKTSDKYVIASSINPDTSLISEYFYDAVSSINEQVDEGSSLEMPLINHSDHYESLPIDIPLYSGLNKEILAESIHSVLSKPYDNGSIISGYGSCMDQNQDTNKLSQYEIYYIDRLDVCNDPKAWFKTW</sequence>
<dbReference type="Pfam" id="PF00454">
    <property type="entry name" value="PI3_PI4_kinase"/>
    <property type="match status" value="1"/>
</dbReference>
<gene>
    <name evidence="9" type="ORF">HGUI_00238</name>
</gene>
<evidence type="ECO:0000256" key="3">
    <source>
        <dbReference type="ARBA" id="ARBA00022741"/>
    </source>
</evidence>
<dbReference type="EC" id="2.7.1.67" evidence="7"/>
<keyword evidence="5 7" id="KW-0067">ATP-binding</keyword>
<accession>A0A1L0FEL0</accession>
<reference evidence="10" key="1">
    <citation type="submission" date="2016-11" db="EMBL/GenBank/DDBJ databases">
        <authorList>
            <person name="Guldener U."/>
        </authorList>
    </citation>
    <scope>NUCLEOTIDE SEQUENCE [LARGE SCALE GENOMIC DNA]</scope>
</reference>
<keyword evidence="2 7" id="KW-0808">Transferase</keyword>
<evidence type="ECO:0000313" key="9">
    <source>
        <dbReference type="EMBL" id="SGZ38038.1"/>
    </source>
</evidence>
<evidence type="ECO:0000259" key="8">
    <source>
        <dbReference type="Pfam" id="PF00454"/>
    </source>
</evidence>
<comment type="similarity">
    <text evidence="7">Belongs to the PI3/PI4-kinase family.</text>
</comment>
<dbReference type="InterPro" id="IPR039756">
    <property type="entry name" value="Lsb6/PI4K2"/>
</dbReference>
<evidence type="ECO:0000256" key="2">
    <source>
        <dbReference type="ARBA" id="ARBA00022679"/>
    </source>
</evidence>
<evidence type="ECO:0000256" key="5">
    <source>
        <dbReference type="ARBA" id="ARBA00022840"/>
    </source>
</evidence>
<comment type="subcellular location">
    <subcellularLocation>
        <location evidence="7">Cell membrane</location>
        <topology evidence="7">Peripheral membrane protein</topology>
    </subcellularLocation>
    <subcellularLocation>
        <location evidence="7">Vacuole membrane</location>
        <topology evidence="7">Peripheral membrane protein</topology>
    </subcellularLocation>
</comment>
<evidence type="ECO:0000313" key="10">
    <source>
        <dbReference type="Proteomes" id="UP000183365"/>
    </source>
</evidence>
<dbReference type="GO" id="GO:0004430">
    <property type="term" value="F:1-phosphatidylinositol 4-kinase activity"/>
    <property type="evidence" value="ECO:0007669"/>
    <property type="project" value="UniProtKB-UniRule"/>
</dbReference>
<dbReference type="VEuPathDB" id="FungiDB:HGUI_00238"/>
<evidence type="ECO:0000256" key="7">
    <source>
        <dbReference type="RuleBase" id="RU367084"/>
    </source>
</evidence>
<dbReference type="GO" id="GO:0005802">
    <property type="term" value="C:trans-Golgi network"/>
    <property type="evidence" value="ECO:0007669"/>
    <property type="project" value="TreeGrafter"/>
</dbReference>
<proteinExistence type="inferred from homology"/>
<dbReference type="GO" id="GO:0005768">
    <property type="term" value="C:endosome"/>
    <property type="evidence" value="ECO:0007669"/>
    <property type="project" value="UniProtKB-UniRule"/>
</dbReference>
<evidence type="ECO:0000256" key="6">
    <source>
        <dbReference type="ARBA" id="ARBA00023136"/>
    </source>
</evidence>
<evidence type="ECO:0000256" key="4">
    <source>
        <dbReference type="ARBA" id="ARBA00022777"/>
    </source>
</evidence>
<keyword evidence="1 7" id="KW-1003">Cell membrane</keyword>
<protein>
    <recommendedName>
        <fullName evidence="7">Phosphatidylinositol 4-kinase</fullName>
        <ecNumber evidence="7">2.7.1.67</ecNumber>
    </recommendedName>
</protein>
<dbReference type="GO" id="GO:0046854">
    <property type="term" value="P:phosphatidylinositol phosphate biosynthetic process"/>
    <property type="evidence" value="ECO:0007669"/>
    <property type="project" value="UniProtKB-UniRule"/>
</dbReference>